<dbReference type="Gene3D" id="3.40.50.970">
    <property type="match status" value="1"/>
</dbReference>
<comment type="similarity">
    <text evidence="4">Belongs to the TPP enzyme family.</text>
</comment>
<dbReference type="GO" id="GO:0000287">
    <property type="term" value="F:magnesium ion binding"/>
    <property type="evidence" value="ECO:0007669"/>
    <property type="project" value="UniProtKB-ARBA"/>
</dbReference>
<gene>
    <name evidence="10" type="ordered locus">MAP_1532</name>
</gene>
<dbReference type="GO" id="GO:0030976">
    <property type="term" value="F:thiamine pyrophosphate binding"/>
    <property type="evidence" value="ECO:0007669"/>
    <property type="project" value="InterPro"/>
</dbReference>
<dbReference type="PANTHER" id="PTHR18968">
    <property type="entry name" value="THIAMINE PYROPHOSPHATE ENZYMES"/>
    <property type="match status" value="1"/>
</dbReference>
<dbReference type="EMBL" id="AE016958">
    <property type="protein sequence ID" value="AAS03849.1"/>
    <property type="molecule type" value="Genomic_DNA"/>
</dbReference>
<feature type="domain" description="Thiamine pyrophosphate enzyme N-terminal TPP-binding" evidence="9">
    <location>
        <begin position="13"/>
        <end position="125"/>
    </location>
</feature>
<dbReference type="InterPro" id="IPR029061">
    <property type="entry name" value="THDP-binding"/>
</dbReference>
<dbReference type="SUPFAM" id="SSF52518">
    <property type="entry name" value="Thiamin diphosphate-binding fold (THDP-binding)"/>
    <property type="match status" value="1"/>
</dbReference>
<dbReference type="STRING" id="262316.MAP_1532"/>
<evidence type="ECO:0000256" key="4">
    <source>
        <dbReference type="ARBA" id="ARBA00007812"/>
    </source>
</evidence>
<dbReference type="UniPathway" id="UPA00049">
    <property type="reaction ID" value="UER00059"/>
</dbReference>
<evidence type="ECO:0000256" key="1">
    <source>
        <dbReference type="ARBA" id="ARBA00001964"/>
    </source>
</evidence>
<proteinExistence type="inferred from homology"/>
<evidence type="ECO:0000256" key="6">
    <source>
        <dbReference type="ARBA" id="ARBA00022605"/>
    </source>
</evidence>
<keyword evidence="11" id="KW-1185">Reference proteome</keyword>
<evidence type="ECO:0000256" key="5">
    <source>
        <dbReference type="ARBA" id="ARBA00013145"/>
    </source>
</evidence>
<dbReference type="EC" id="2.2.1.6" evidence="5"/>
<sequence>MTSDATPAPTLHAGRLVARRLRAGGVDTVFTLSGGHLFSIYDGCRDEGIRLIDTRHEQTATFAAEGWSKVTRLPGVAALTAGPGVTNGMSAMAAAQQNSSPLVVLGGRAPAQRWGMGSLQEIDHVPFVAPLARFAATAQSAADAGRLVDDALRAAVGAPSGVGFVDFPMDHVFSMAADDGRPGALIDLPREPEPDGAALGRAAGLLSGAKRR</sequence>
<evidence type="ECO:0000256" key="2">
    <source>
        <dbReference type="ARBA" id="ARBA00004974"/>
    </source>
</evidence>
<accession>Q73ZR9</accession>
<dbReference type="HOGENOM" id="CLU_013748_7_3_11"/>
<dbReference type="UniPathway" id="UPA00047">
    <property type="reaction ID" value="UER00055"/>
</dbReference>
<dbReference type="GO" id="GO:0003984">
    <property type="term" value="F:acetolactate synthase activity"/>
    <property type="evidence" value="ECO:0007669"/>
    <property type="project" value="UniProtKB-EC"/>
</dbReference>
<dbReference type="AlphaFoldDB" id="Q73ZR9"/>
<dbReference type="Pfam" id="PF02776">
    <property type="entry name" value="TPP_enzyme_N"/>
    <property type="match status" value="1"/>
</dbReference>
<comment type="pathway">
    <text evidence="2">Amino-acid biosynthesis; L-isoleucine biosynthesis; L-isoleucine from 2-oxobutanoate: step 1/4.</text>
</comment>
<dbReference type="PANTHER" id="PTHR18968:SF166">
    <property type="entry name" value="2-HYDROXYACYL-COA LYASE 2"/>
    <property type="match status" value="1"/>
</dbReference>
<evidence type="ECO:0000259" key="9">
    <source>
        <dbReference type="Pfam" id="PF02776"/>
    </source>
</evidence>
<feature type="compositionally biased region" description="Low complexity" evidence="8">
    <location>
        <begin position="196"/>
        <end position="212"/>
    </location>
</feature>
<reference evidence="10 11" key="1">
    <citation type="journal article" date="2005" name="Proc. Natl. Acad. Sci. U.S.A.">
        <title>The complete genome sequence of Mycobacterium avium subspecies paratuberculosis.</title>
        <authorList>
            <person name="Li L."/>
            <person name="Bannantine J.P."/>
            <person name="Zhang Q."/>
            <person name="Amonsin A."/>
            <person name="May B.J."/>
            <person name="Alt D."/>
            <person name="Banerji N."/>
            <person name="Kanjilal S."/>
            <person name="Kapur V."/>
        </authorList>
    </citation>
    <scope>NUCLEOTIDE SEQUENCE [LARGE SCALE GENOMIC DNA]</scope>
    <source>
        <strain evidence="11">ATCC BAA-968 / K-10</strain>
    </source>
</reference>
<organism evidence="10 11">
    <name type="scientific">Mycolicibacterium paratuberculosis (strain ATCC BAA-968 / K-10)</name>
    <name type="common">Mycobacterium paratuberculosis</name>
    <dbReference type="NCBI Taxonomy" id="262316"/>
    <lineage>
        <taxon>Bacteria</taxon>
        <taxon>Bacillati</taxon>
        <taxon>Actinomycetota</taxon>
        <taxon>Actinomycetes</taxon>
        <taxon>Mycobacteriales</taxon>
        <taxon>Mycobacteriaceae</taxon>
        <taxon>Mycobacterium</taxon>
        <taxon>Mycobacterium avium complex (MAC)</taxon>
    </lineage>
</organism>
<name>Q73ZR9_MYCPA</name>
<dbReference type="InterPro" id="IPR012001">
    <property type="entry name" value="Thiamin_PyroP_enz_TPP-bd_dom"/>
</dbReference>
<dbReference type="KEGG" id="mpa:MAP_1532"/>
<evidence type="ECO:0000256" key="3">
    <source>
        <dbReference type="ARBA" id="ARBA00005025"/>
    </source>
</evidence>
<feature type="region of interest" description="Disordered" evidence="8">
    <location>
        <begin position="190"/>
        <end position="212"/>
    </location>
</feature>
<evidence type="ECO:0000313" key="11">
    <source>
        <dbReference type="Proteomes" id="UP000000580"/>
    </source>
</evidence>
<keyword evidence="7" id="KW-0100">Branched-chain amino acid biosynthesis</keyword>
<dbReference type="GO" id="GO:0005948">
    <property type="term" value="C:acetolactate synthase complex"/>
    <property type="evidence" value="ECO:0007669"/>
    <property type="project" value="TreeGrafter"/>
</dbReference>
<protein>
    <recommendedName>
        <fullName evidence="5">acetolactate synthase</fullName>
        <ecNumber evidence="5">2.2.1.6</ecNumber>
    </recommendedName>
</protein>
<evidence type="ECO:0000256" key="8">
    <source>
        <dbReference type="SAM" id="MobiDB-lite"/>
    </source>
</evidence>
<dbReference type="InterPro" id="IPR045229">
    <property type="entry name" value="TPP_enz"/>
</dbReference>
<evidence type="ECO:0000313" key="10">
    <source>
        <dbReference type="EMBL" id="AAS03849.1"/>
    </source>
</evidence>
<dbReference type="eggNOG" id="COG0028">
    <property type="taxonomic scope" value="Bacteria"/>
</dbReference>
<keyword evidence="6" id="KW-0028">Amino-acid biosynthesis</keyword>
<dbReference type="Proteomes" id="UP000000580">
    <property type="component" value="Chromosome"/>
</dbReference>
<dbReference type="GO" id="GO:0050660">
    <property type="term" value="F:flavin adenine dinucleotide binding"/>
    <property type="evidence" value="ECO:0007669"/>
    <property type="project" value="TreeGrafter"/>
</dbReference>
<dbReference type="CDD" id="cd07035">
    <property type="entry name" value="TPP_PYR_POX_like"/>
    <property type="match status" value="1"/>
</dbReference>
<comment type="cofactor">
    <cofactor evidence="1">
        <name>thiamine diphosphate</name>
        <dbReference type="ChEBI" id="CHEBI:58937"/>
    </cofactor>
</comment>
<dbReference type="GO" id="GO:0009099">
    <property type="term" value="P:L-valine biosynthetic process"/>
    <property type="evidence" value="ECO:0007669"/>
    <property type="project" value="UniProtKB-UniPathway"/>
</dbReference>
<comment type="pathway">
    <text evidence="3">Amino-acid biosynthesis; L-valine biosynthesis; L-valine from pyruvate: step 1/4.</text>
</comment>
<dbReference type="GO" id="GO:0009097">
    <property type="term" value="P:isoleucine biosynthetic process"/>
    <property type="evidence" value="ECO:0007669"/>
    <property type="project" value="UniProtKB-UniPathway"/>
</dbReference>
<evidence type="ECO:0000256" key="7">
    <source>
        <dbReference type="ARBA" id="ARBA00023304"/>
    </source>
</evidence>